<dbReference type="AlphaFoldDB" id="A0A9W8B599"/>
<dbReference type="Proteomes" id="UP001151582">
    <property type="component" value="Unassembled WGS sequence"/>
</dbReference>
<dbReference type="GO" id="GO:0003724">
    <property type="term" value="F:RNA helicase activity"/>
    <property type="evidence" value="ECO:0007669"/>
    <property type="project" value="UniProtKB-EC"/>
</dbReference>
<keyword evidence="12" id="KW-1185">Reference proteome</keyword>
<accession>A0A9W8B599</accession>
<dbReference type="SUPFAM" id="SSF52540">
    <property type="entry name" value="P-loop containing nucleoside triphosphate hydrolases"/>
    <property type="match status" value="2"/>
</dbReference>
<reference evidence="11" key="1">
    <citation type="submission" date="2022-07" db="EMBL/GenBank/DDBJ databases">
        <title>Phylogenomic reconstructions and comparative analyses of Kickxellomycotina fungi.</title>
        <authorList>
            <person name="Reynolds N.K."/>
            <person name="Stajich J.E."/>
            <person name="Barry K."/>
            <person name="Grigoriev I.V."/>
            <person name="Crous P."/>
            <person name="Smith M.E."/>
        </authorList>
    </citation>
    <scope>NUCLEOTIDE SEQUENCE</scope>
    <source>
        <strain evidence="11">RSA 567</strain>
    </source>
</reference>
<keyword evidence="2 6" id="KW-0378">Hydrolase</keyword>
<dbReference type="EMBL" id="JANBQB010000011">
    <property type="protein sequence ID" value="KAJ1984754.1"/>
    <property type="molecule type" value="Genomic_DNA"/>
</dbReference>
<dbReference type="Gene3D" id="3.40.50.300">
    <property type="entry name" value="P-loop containing nucleotide triphosphate hydrolases"/>
    <property type="match status" value="2"/>
</dbReference>
<comment type="caution">
    <text evidence="11">The sequence shown here is derived from an EMBL/GenBank/DDBJ whole genome shotgun (WGS) entry which is preliminary data.</text>
</comment>
<dbReference type="InterPro" id="IPR027417">
    <property type="entry name" value="P-loop_NTPase"/>
</dbReference>
<evidence type="ECO:0000256" key="2">
    <source>
        <dbReference type="ARBA" id="ARBA00022801"/>
    </source>
</evidence>
<proteinExistence type="inferred from homology"/>
<sequence length="709" mass="78818">MGFLSLVLHRTQPHSRASLIPKTCQGLLTRSVLPGRHALIHTPASALSSLSATARRSSLASTVTVPRLTTAIRSYSSAQSVAAEEDLSLDRNVASAKPSASTEIREFDQVPGLSAKSKQVMREVFQYSEMSKVQQAVLKHLPVTKDLLVRAKTGTGKTLGFLLPAVEVILANSNKQDLVRGQHIGALIVSPTRELANQIATEAEKLAGRHRMGVLTAVGGTRRQDTVRKLKSGHRSDIVVGTPGRIIDLMQTSHEFFNRVKRCKLLILDEADELLNMGFRPDIEQIAGQLPQDRFGFLFSATLTPKIRQVANQVLRSDHVYVDAIDPEDMAVHQKVPQYYCQVPSDQYLHAAYEILERHRVQDGHGRVMVFLPTTALTQLYGEIFRRLSLPVFCLHSKLTQAQRERVSKQFRQTPGSILVTTDVSARGVDYPDVSLVLQLGIPQSRDQYIHRVGRTGRAGKSGQGIILLNKAEQGFLRQLHDIPMQPAPGYGDDFVAKLQETPSLLLQQQWSDRIGYHENELLHNAFTSSFGFYGSRRDVLSSNPHEIITHIQTMFQGLGFAEQPPVSETMLSRYGLRSRQRTNQRSQQQGWNSNMHNYRNNGSNGGGYGNRPGRFQNERSSQFDSRGGYPSNHRRSSQGSFTFTPRDNANGQRQHQGQGQRRQLSPLDSHANSRAKDDQGQDVTNIFGRRNSGPGNQRGGGSGRGGFF</sequence>
<dbReference type="InterPro" id="IPR011545">
    <property type="entry name" value="DEAD/DEAH_box_helicase_dom"/>
</dbReference>
<protein>
    <recommendedName>
        <fullName evidence="7">ATP-dependent RNA helicase</fullName>
        <ecNumber evidence="7">3.6.4.13</ecNumber>
    </recommendedName>
</protein>
<organism evidence="11 12">
    <name type="scientific">Dimargaris verticillata</name>
    <dbReference type="NCBI Taxonomy" id="2761393"/>
    <lineage>
        <taxon>Eukaryota</taxon>
        <taxon>Fungi</taxon>
        <taxon>Fungi incertae sedis</taxon>
        <taxon>Zoopagomycota</taxon>
        <taxon>Kickxellomycotina</taxon>
        <taxon>Dimargaritomycetes</taxon>
        <taxon>Dimargaritales</taxon>
        <taxon>Dimargaritaceae</taxon>
        <taxon>Dimargaris</taxon>
    </lineage>
</organism>
<feature type="compositionally biased region" description="Gly residues" evidence="8">
    <location>
        <begin position="697"/>
        <end position="709"/>
    </location>
</feature>
<comment type="domain">
    <text evidence="7">The Q motif is unique to and characteristic of the DEAD box family of RNA helicases and controls ATP binding and hydrolysis.</text>
</comment>
<dbReference type="SMART" id="SM00490">
    <property type="entry name" value="HELICc"/>
    <property type="match status" value="1"/>
</dbReference>
<dbReference type="InterPro" id="IPR000629">
    <property type="entry name" value="RNA-helicase_DEAD-box_CS"/>
</dbReference>
<dbReference type="SMART" id="SM00487">
    <property type="entry name" value="DEXDc"/>
    <property type="match status" value="1"/>
</dbReference>
<name>A0A9W8B599_9FUNG</name>
<dbReference type="Pfam" id="PF00270">
    <property type="entry name" value="DEAD"/>
    <property type="match status" value="1"/>
</dbReference>
<evidence type="ECO:0000259" key="9">
    <source>
        <dbReference type="PROSITE" id="PS51192"/>
    </source>
</evidence>
<dbReference type="CDD" id="cd18787">
    <property type="entry name" value="SF2_C_DEAD"/>
    <property type="match status" value="1"/>
</dbReference>
<feature type="region of interest" description="Disordered" evidence="8">
    <location>
        <begin position="575"/>
        <end position="709"/>
    </location>
</feature>
<dbReference type="Pfam" id="PF00271">
    <property type="entry name" value="Helicase_C"/>
    <property type="match status" value="1"/>
</dbReference>
<keyword evidence="3 6" id="KW-0347">Helicase</keyword>
<dbReference type="GO" id="GO:0016787">
    <property type="term" value="F:hydrolase activity"/>
    <property type="evidence" value="ECO:0007669"/>
    <property type="project" value="UniProtKB-KW"/>
</dbReference>
<dbReference type="InterPro" id="IPR001650">
    <property type="entry name" value="Helicase_C-like"/>
</dbReference>
<evidence type="ECO:0000256" key="4">
    <source>
        <dbReference type="ARBA" id="ARBA00022840"/>
    </source>
</evidence>
<dbReference type="PROSITE" id="PS51192">
    <property type="entry name" value="HELICASE_ATP_BIND_1"/>
    <property type="match status" value="1"/>
</dbReference>
<comment type="function">
    <text evidence="7">RNA helicase.</text>
</comment>
<keyword evidence="5 7" id="KW-0694">RNA-binding</keyword>
<keyword evidence="4 6" id="KW-0067">ATP-binding</keyword>
<evidence type="ECO:0000256" key="5">
    <source>
        <dbReference type="ARBA" id="ARBA00022884"/>
    </source>
</evidence>
<dbReference type="InterPro" id="IPR014001">
    <property type="entry name" value="Helicase_ATP-bd"/>
</dbReference>
<dbReference type="OrthoDB" id="193716at2759"/>
<dbReference type="PANTHER" id="PTHR24031">
    <property type="entry name" value="RNA HELICASE"/>
    <property type="match status" value="1"/>
</dbReference>
<feature type="domain" description="Helicase C-terminal" evidence="10">
    <location>
        <begin position="335"/>
        <end position="503"/>
    </location>
</feature>
<dbReference type="PROSITE" id="PS00039">
    <property type="entry name" value="DEAD_ATP_HELICASE"/>
    <property type="match status" value="1"/>
</dbReference>
<comment type="catalytic activity">
    <reaction evidence="7">
        <text>ATP + H2O = ADP + phosphate + H(+)</text>
        <dbReference type="Rhea" id="RHEA:13065"/>
        <dbReference type="ChEBI" id="CHEBI:15377"/>
        <dbReference type="ChEBI" id="CHEBI:15378"/>
        <dbReference type="ChEBI" id="CHEBI:30616"/>
        <dbReference type="ChEBI" id="CHEBI:43474"/>
        <dbReference type="ChEBI" id="CHEBI:456216"/>
        <dbReference type="EC" id="3.6.4.13"/>
    </reaction>
</comment>
<feature type="compositionally biased region" description="Polar residues" evidence="8">
    <location>
        <begin position="638"/>
        <end position="651"/>
    </location>
</feature>
<dbReference type="PROSITE" id="PS51194">
    <property type="entry name" value="HELICASE_CTER"/>
    <property type="match status" value="1"/>
</dbReference>
<feature type="domain" description="Helicase ATP-binding" evidence="9">
    <location>
        <begin position="138"/>
        <end position="321"/>
    </location>
</feature>
<comment type="similarity">
    <text evidence="6">Belongs to the DEAD box helicase family.</text>
</comment>
<keyword evidence="1 6" id="KW-0547">Nucleotide-binding</keyword>
<evidence type="ECO:0000256" key="7">
    <source>
        <dbReference type="RuleBase" id="RU365068"/>
    </source>
</evidence>
<evidence type="ECO:0000256" key="6">
    <source>
        <dbReference type="RuleBase" id="RU000492"/>
    </source>
</evidence>
<dbReference type="GO" id="GO:0005524">
    <property type="term" value="F:ATP binding"/>
    <property type="evidence" value="ECO:0007669"/>
    <property type="project" value="UniProtKB-UniRule"/>
</dbReference>
<evidence type="ECO:0000313" key="11">
    <source>
        <dbReference type="EMBL" id="KAJ1984754.1"/>
    </source>
</evidence>
<evidence type="ECO:0000259" key="10">
    <source>
        <dbReference type="PROSITE" id="PS51194"/>
    </source>
</evidence>
<feature type="compositionally biased region" description="Low complexity" evidence="8">
    <location>
        <begin position="652"/>
        <end position="664"/>
    </location>
</feature>
<evidence type="ECO:0000256" key="3">
    <source>
        <dbReference type="ARBA" id="ARBA00022806"/>
    </source>
</evidence>
<evidence type="ECO:0000256" key="8">
    <source>
        <dbReference type="SAM" id="MobiDB-lite"/>
    </source>
</evidence>
<dbReference type="GO" id="GO:0003723">
    <property type="term" value="F:RNA binding"/>
    <property type="evidence" value="ECO:0007669"/>
    <property type="project" value="UniProtKB-UniRule"/>
</dbReference>
<evidence type="ECO:0000313" key="12">
    <source>
        <dbReference type="Proteomes" id="UP001151582"/>
    </source>
</evidence>
<gene>
    <name evidence="11" type="ORF">H4R34_000442</name>
</gene>
<evidence type="ECO:0000256" key="1">
    <source>
        <dbReference type="ARBA" id="ARBA00022741"/>
    </source>
</evidence>
<dbReference type="EC" id="3.6.4.13" evidence="7"/>